<keyword evidence="2" id="KW-1185">Reference proteome</keyword>
<reference evidence="1 2" key="1">
    <citation type="submission" date="2016-11" db="EMBL/GenBank/DDBJ databases">
        <authorList>
            <person name="Jaros S."/>
            <person name="Januszkiewicz K."/>
            <person name="Wedrychowicz H."/>
        </authorList>
    </citation>
    <scope>NUCLEOTIDE SEQUENCE [LARGE SCALE GENOMIC DNA]</scope>
    <source>
        <strain evidence="1 2">DSM 18119</strain>
    </source>
</reference>
<dbReference type="Proteomes" id="UP000184048">
    <property type="component" value="Unassembled WGS sequence"/>
</dbReference>
<sequence length="40" mass="4406">MVFKETKYNYEVCVFNDAGVSCITIASTLRCSSKILRASG</sequence>
<gene>
    <name evidence="1" type="ORF">SAMN02745131_03912</name>
</gene>
<organism evidence="1 2">
    <name type="scientific">Flavisolibacter ginsengisoli DSM 18119</name>
    <dbReference type="NCBI Taxonomy" id="1121884"/>
    <lineage>
        <taxon>Bacteria</taxon>
        <taxon>Pseudomonadati</taxon>
        <taxon>Bacteroidota</taxon>
        <taxon>Chitinophagia</taxon>
        <taxon>Chitinophagales</taxon>
        <taxon>Chitinophagaceae</taxon>
        <taxon>Flavisolibacter</taxon>
    </lineage>
</organism>
<evidence type="ECO:0000313" key="1">
    <source>
        <dbReference type="EMBL" id="SHF93922.1"/>
    </source>
</evidence>
<evidence type="ECO:0000313" key="2">
    <source>
        <dbReference type="Proteomes" id="UP000184048"/>
    </source>
</evidence>
<accession>A0A1M5FRX0</accession>
<dbReference type="EMBL" id="FQUU01000024">
    <property type="protein sequence ID" value="SHF93922.1"/>
    <property type="molecule type" value="Genomic_DNA"/>
</dbReference>
<name>A0A1M5FRX0_9BACT</name>
<protein>
    <submittedName>
        <fullName evidence="1">Uncharacterized protein</fullName>
    </submittedName>
</protein>
<dbReference type="AlphaFoldDB" id="A0A1M5FRX0"/>
<proteinExistence type="predicted"/>